<dbReference type="Gene3D" id="2.30.42.10">
    <property type="match status" value="1"/>
</dbReference>
<feature type="compositionally biased region" description="Pro residues" evidence="3">
    <location>
        <begin position="341"/>
        <end position="351"/>
    </location>
</feature>
<name>A0A1W1I3T5_9BACT</name>
<proteinExistence type="predicted"/>
<keyword evidence="4" id="KW-0732">Signal</keyword>
<dbReference type="PRINTS" id="PR00834">
    <property type="entry name" value="PROTEASES2C"/>
</dbReference>
<evidence type="ECO:0000256" key="4">
    <source>
        <dbReference type="SAM" id="SignalP"/>
    </source>
</evidence>
<feature type="signal peptide" evidence="4">
    <location>
        <begin position="1"/>
        <end position="31"/>
    </location>
</feature>
<feature type="chain" id="PRO_5012912918" evidence="4">
    <location>
        <begin position="32"/>
        <end position="351"/>
    </location>
</feature>
<reference evidence="5 6" key="1">
    <citation type="submission" date="2017-03" db="EMBL/GenBank/DDBJ databases">
        <authorList>
            <person name="Afonso C.L."/>
            <person name="Miller P.J."/>
            <person name="Scott M.A."/>
            <person name="Spackman E."/>
            <person name="Goraichik I."/>
            <person name="Dimitrov K.M."/>
            <person name="Suarez D.L."/>
            <person name="Swayne D.E."/>
        </authorList>
    </citation>
    <scope>NUCLEOTIDE SEQUENCE [LARGE SCALE GENOMIC DNA]</scope>
    <source>
        <strain evidence="5">Genome sequencing of Nitrospira japonica strain NJ11</strain>
    </source>
</reference>
<protein>
    <submittedName>
        <fullName evidence="5">Trypsin-like serine peptidase, S1C</fullName>
        <ecNumber evidence="5">3.4.21.-</ecNumber>
    </submittedName>
</protein>
<dbReference type="AlphaFoldDB" id="A0A1W1I3T5"/>
<dbReference type="GO" id="GO:0006508">
    <property type="term" value="P:proteolysis"/>
    <property type="evidence" value="ECO:0007669"/>
    <property type="project" value="UniProtKB-KW"/>
</dbReference>
<dbReference type="Pfam" id="PF13365">
    <property type="entry name" value="Trypsin_2"/>
    <property type="match status" value="1"/>
</dbReference>
<dbReference type="Gene3D" id="2.40.10.120">
    <property type="match status" value="1"/>
</dbReference>
<sequence>MMRVMTLFHKSCRLCFLLCVFGVMSNSPSWGDPGSAPVSASDKTLSVPAVVAKVRPSVVTILTRGAPAASPTQSQSGSGSGVIIDEGGYILTNNHLVTGSKSIVVGLSTGRMTPGRVVARDFLLDLALVKINAQDLVPAALSPSPTLEIGESVVAIGNPLKGGSTVTVGVVSALDRSVLTPDGETLYDLIQTDAAINPGNSGGPLVDLSGRVIGINVAIAPSAQAISYAISMDAIYPHIQSMIVRGSIYRPDLGFVPVTVTPSIMATFGLDGDRGVLALEVDGTKPAAIGGLQDHDIITAVDQRQIFNTGDFWHALLRSGDQPTVQLTLHGKSGPATLELPKPPAPIRTTP</sequence>
<dbReference type="STRING" id="1325564.NSJP_1496"/>
<dbReference type="EC" id="3.4.21.-" evidence="5"/>
<dbReference type="PANTHER" id="PTHR43343">
    <property type="entry name" value="PEPTIDASE S12"/>
    <property type="match status" value="1"/>
</dbReference>
<gene>
    <name evidence="5" type="ORF">NSJP_1496</name>
</gene>
<dbReference type="GO" id="GO:0004252">
    <property type="term" value="F:serine-type endopeptidase activity"/>
    <property type="evidence" value="ECO:0007669"/>
    <property type="project" value="InterPro"/>
</dbReference>
<dbReference type="PANTHER" id="PTHR43343:SF3">
    <property type="entry name" value="PROTEASE DO-LIKE 8, CHLOROPLASTIC"/>
    <property type="match status" value="1"/>
</dbReference>
<keyword evidence="2 5" id="KW-0378">Hydrolase</keyword>
<evidence type="ECO:0000313" key="6">
    <source>
        <dbReference type="Proteomes" id="UP000192042"/>
    </source>
</evidence>
<dbReference type="OrthoDB" id="9758917at2"/>
<dbReference type="EMBL" id="LT828648">
    <property type="protein sequence ID" value="SLM47668.1"/>
    <property type="molecule type" value="Genomic_DNA"/>
</dbReference>
<evidence type="ECO:0000256" key="2">
    <source>
        <dbReference type="ARBA" id="ARBA00022801"/>
    </source>
</evidence>
<keyword evidence="6" id="KW-1185">Reference proteome</keyword>
<dbReference type="InterPro" id="IPR036034">
    <property type="entry name" value="PDZ_sf"/>
</dbReference>
<dbReference type="SUPFAM" id="SSF50156">
    <property type="entry name" value="PDZ domain-like"/>
    <property type="match status" value="1"/>
</dbReference>
<dbReference type="InterPro" id="IPR009003">
    <property type="entry name" value="Peptidase_S1_PA"/>
</dbReference>
<dbReference type="SUPFAM" id="SSF50494">
    <property type="entry name" value="Trypsin-like serine proteases"/>
    <property type="match status" value="1"/>
</dbReference>
<dbReference type="InterPro" id="IPR001940">
    <property type="entry name" value="Peptidase_S1C"/>
</dbReference>
<organism evidence="5 6">
    <name type="scientific">Nitrospira japonica</name>
    <dbReference type="NCBI Taxonomy" id="1325564"/>
    <lineage>
        <taxon>Bacteria</taxon>
        <taxon>Pseudomonadati</taxon>
        <taxon>Nitrospirota</taxon>
        <taxon>Nitrospiria</taxon>
        <taxon>Nitrospirales</taxon>
        <taxon>Nitrospiraceae</taxon>
        <taxon>Nitrospira</taxon>
    </lineage>
</organism>
<dbReference type="KEGG" id="nja:NSJP_1496"/>
<dbReference type="Proteomes" id="UP000192042">
    <property type="component" value="Chromosome I"/>
</dbReference>
<dbReference type="InterPro" id="IPR051201">
    <property type="entry name" value="Chloro_Bact_Ser_Proteases"/>
</dbReference>
<evidence type="ECO:0000256" key="1">
    <source>
        <dbReference type="ARBA" id="ARBA00022670"/>
    </source>
</evidence>
<accession>A0A1W1I3T5</accession>
<keyword evidence="1" id="KW-0645">Protease</keyword>
<dbReference type="RefSeq" id="WP_080886169.1">
    <property type="nucleotide sequence ID" value="NZ_LT828648.1"/>
</dbReference>
<feature type="region of interest" description="Disordered" evidence="3">
    <location>
        <begin position="331"/>
        <end position="351"/>
    </location>
</feature>
<evidence type="ECO:0000313" key="5">
    <source>
        <dbReference type="EMBL" id="SLM47668.1"/>
    </source>
</evidence>
<evidence type="ECO:0000256" key="3">
    <source>
        <dbReference type="SAM" id="MobiDB-lite"/>
    </source>
</evidence>